<dbReference type="EMBL" id="LYVF01000173">
    <property type="protein sequence ID" value="OAT80798.1"/>
    <property type="molecule type" value="Genomic_DNA"/>
</dbReference>
<keyword evidence="6" id="KW-0067">ATP-binding</keyword>
<dbReference type="SUPFAM" id="SSF52540">
    <property type="entry name" value="P-loop containing nucleoside triphosphate hydrolases"/>
    <property type="match status" value="1"/>
</dbReference>
<evidence type="ECO:0000313" key="14">
    <source>
        <dbReference type="EMBL" id="OAT80798.1"/>
    </source>
</evidence>
<dbReference type="Gene3D" id="1.10.8.60">
    <property type="match status" value="1"/>
</dbReference>
<dbReference type="FunFam" id="1.10.8.60:FF:000014">
    <property type="entry name" value="DNA-binding transcriptional regulator NtrC"/>
    <property type="match status" value="1"/>
</dbReference>
<evidence type="ECO:0000256" key="5">
    <source>
        <dbReference type="ARBA" id="ARBA00022741"/>
    </source>
</evidence>
<evidence type="ECO:0000256" key="8">
    <source>
        <dbReference type="ARBA" id="ARBA00023015"/>
    </source>
</evidence>
<dbReference type="GO" id="GO:0005737">
    <property type="term" value="C:cytoplasm"/>
    <property type="evidence" value="ECO:0007669"/>
    <property type="project" value="UniProtKB-SubCell"/>
</dbReference>
<dbReference type="GO" id="GO:0005524">
    <property type="term" value="F:ATP binding"/>
    <property type="evidence" value="ECO:0007669"/>
    <property type="project" value="UniProtKB-KW"/>
</dbReference>
<evidence type="ECO:0000256" key="10">
    <source>
        <dbReference type="ARBA" id="ARBA00023159"/>
    </source>
</evidence>
<keyword evidence="7" id="KW-0902">Two-component regulatory system</keyword>
<feature type="region of interest" description="Disordered" evidence="12">
    <location>
        <begin position="236"/>
        <end position="292"/>
    </location>
</feature>
<organism evidence="14 15">
    <name type="scientific">Desulfotomaculum copahuensis</name>
    <dbReference type="NCBI Taxonomy" id="1838280"/>
    <lineage>
        <taxon>Bacteria</taxon>
        <taxon>Bacillati</taxon>
        <taxon>Bacillota</taxon>
        <taxon>Clostridia</taxon>
        <taxon>Eubacteriales</taxon>
        <taxon>Desulfotomaculaceae</taxon>
        <taxon>Desulfotomaculum</taxon>
    </lineage>
</organism>
<reference evidence="14 15" key="1">
    <citation type="submission" date="2016-04" db="EMBL/GenBank/DDBJ databases">
        <authorList>
            <person name="Evans L.H."/>
            <person name="Alamgir A."/>
            <person name="Owens N."/>
            <person name="Weber N.D."/>
            <person name="Virtaneva K."/>
            <person name="Barbian K."/>
            <person name="Babar A."/>
            <person name="Rosenke K."/>
        </authorList>
    </citation>
    <scope>NUCLEOTIDE SEQUENCE [LARGE SCALE GENOMIC DNA]</scope>
    <source>
        <strain evidence="14 15">LMa1</strain>
    </source>
</reference>
<dbReference type="InterPro" id="IPR025943">
    <property type="entry name" value="Sigma_54_int_dom_ATP-bd_2"/>
</dbReference>
<dbReference type="Proteomes" id="UP000078532">
    <property type="component" value="Unassembled WGS sequence"/>
</dbReference>
<keyword evidence="8" id="KW-0805">Transcription regulation</keyword>
<dbReference type="InterPro" id="IPR058031">
    <property type="entry name" value="AAA_lid_NorR"/>
</dbReference>
<accession>A0A1B7LCZ2</accession>
<dbReference type="OrthoDB" id="9803970at2"/>
<dbReference type="PROSITE" id="PS50045">
    <property type="entry name" value="SIGMA54_INTERACT_4"/>
    <property type="match status" value="1"/>
</dbReference>
<comment type="subcellular location">
    <subcellularLocation>
        <location evidence="1">Cytoplasm</location>
    </subcellularLocation>
</comment>
<evidence type="ECO:0000256" key="7">
    <source>
        <dbReference type="ARBA" id="ARBA00023012"/>
    </source>
</evidence>
<evidence type="ECO:0000256" key="2">
    <source>
        <dbReference type="ARBA" id="ARBA00022490"/>
    </source>
</evidence>
<dbReference type="Pfam" id="PF25601">
    <property type="entry name" value="AAA_lid_14"/>
    <property type="match status" value="1"/>
</dbReference>
<dbReference type="FunFam" id="3.40.50.300:FF:000006">
    <property type="entry name" value="DNA-binding transcriptional regulator NtrC"/>
    <property type="match status" value="1"/>
</dbReference>
<keyword evidence="4" id="KW-0597">Phosphoprotein</keyword>
<keyword evidence="2" id="KW-0963">Cytoplasm</keyword>
<dbReference type="STRING" id="1838280.A6M21_12680"/>
<evidence type="ECO:0000313" key="15">
    <source>
        <dbReference type="Proteomes" id="UP000078532"/>
    </source>
</evidence>
<dbReference type="Gene3D" id="1.10.10.60">
    <property type="entry name" value="Homeodomain-like"/>
    <property type="match status" value="1"/>
</dbReference>
<dbReference type="Gene3D" id="3.40.50.300">
    <property type="entry name" value="P-loop containing nucleotide triphosphate hydrolases"/>
    <property type="match status" value="1"/>
</dbReference>
<dbReference type="PRINTS" id="PR01590">
    <property type="entry name" value="HTHFIS"/>
</dbReference>
<dbReference type="SUPFAM" id="SSF46689">
    <property type="entry name" value="Homeodomain-like"/>
    <property type="match status" value="1"/>
</dbReference>
<dbReference type="PROSITE" id="PS00675">
    <property type="entry name" value="SIGMA54_INTERACT_1"/>
    <property type="match status" value="1"/>
</dbReference>
<keyword evidence="5" id="KW-0547">Nucleotide-binding</keyword>
<dbReference type="InterPro" id="IPR002197">
    <property type="entry name" value="HTH_Fis"/>
</dbReference>
<evidence type="ECO:0000256" key="4">
    <source>
        <dbReference type="ARBA" id="ARBA00022553"/>
    </source>
</evidence>
<dbReference type="PROSITE" id="PS00676">
    <property type="entry name" value="SIGMA54_INTERACT_2"/>
    <property type="match status" value="1"/>
</dbReference>
<dbReference type="Pfam" id="PF02954">
    <property type="entry name" value="HTH_8"/>
    <property type="match status" value="1"/>
</dbReference>
<evidence type="ECO:0000256" key="12">
    <source>
        <dbReference type="SAM" id="MobiDB-lite"/>
    </source>
</evidence>
<dbReference type="GO" id="GO:0006355">
    <property type="term" value="P:regulation of DNA-templated transcription"/>
    <property type="evidence" value="ECO:0007669"/>
    <property type="project" value="InterPro"/>
</dbReference>
<dbReference type="GO" id="GO:0043565">
    <property type="term" value="F:sequence-specific DNA binding"/>
    <property type="evidence" value="ECO:0007669"/>
    <property type="project" value="InterPro"/>
</dbReference>
<evidence type="ECO:0000256" key="3">
    <source>
        <dbReference type="ARBA" id="ARBA00022491"/>
    </source>
</evidence>
<proteinExistence type="predicted"/>
<evidence type="ECO:0000256" key="11">
    <source>
        <dbReference type="ARBA" id="ARBA00023163"/>
    </source>
</evidence>
<dbReference type="PANTHER" id="PTHR32071:SF95">
    <property type="entry name" value="DNA-BINDING TRANSCRIPTIONAL REGULATOR NTRC"/>
    <property type="match status" value="1"/>
</dbReference>
<keyword evidence="9" id="KW-0238">DNA-binding</keyword>
<keyword evidence="15" id="KW-1185">Reference proteome</keyword>
<gene>
    <name evidence="14" type="ORF">A6M21_12680</name>
</gene>
<keyword evidence="11" id="KW-0804">Transcription</keyword>
<name>A0A1B7LCZ2_9FIRM</name>
<dbReference type="InterPro" id="IPR002078">
    <property type="entry name" value="Sigma_54_int"/>
</dbReference>
<feature type="domain" description="Sigma-54 factor interaction" evidence="13">
    <location>
        <begin position="1"/>
        <end position="217"/>
    </location>
</feature>
<dbReference type="InterPro" id="IPR027417">
    <property type="entry name" value="P-loop_NTPase"/>
</dbReference>
<dbReference type="InterPro" id="IPR009057">
    <property type="entry name" value="Homeodomain-like_sf"/>
</dbReference>
<dbReference type="InterPro" id="IPR025944">
    <property type="entry name" value="Sigma_54_int_dom_CS"/>
</dbReference>
<evidence type="ECO:0000259" key="13">
    <source>
        <dbReference type="PROSITE" id="PS50045"/>
    </source>
</evidence>
<dbReference type="SMART" id="SM00382">
    <property type="entry name" value="AAA"/>
    <property type="match status" value="1"/>
</dbReference>
<dbReference type="GO" id="GO:0000160">
    <property type="term" value="P:phosphorelay signal transduction system"/>
    <property type="evidence" value="ECO:0007669"/>
    <property type="project" value="UniProtKB-KW"/>
</dbReference>
<evidence type="ECO:0000256" key="6">
    <source>
        <dbReference type="ARBA" id="ARBA00022840"/>
    </source>
</evidence>
<dbReference type="Pfam" id="PF00158">
    <property type="entry name" value="Sigma54_activat"/>
    <property type="match status" value="1"/>
</dbReference>
<keyword evidence="10" id="KW-0010">Activator</keyword>
<evidence type="ECO:0000256" key="1">
    <source>
        <dbReference type="ARBA" id="ARBA00004496"/>
    </source>
</evidence>
<dbReference type="PANTHER" id="PTHR32071">
    <property type="entry name" value="TRANSCRIPTIONAL REGULATORY PROTEIN"/>
    <property type="match status" value="1"/>
</dbReference>
<dbReference type="InterPro" id="IPR003593">
    <property type="entry name" value="AAA+_ATPase"/>
</dbReference>
<comment type="caution">
    <text evidence="14">The sequence shown here is derived from an EMBL/GenBank/DDBJ whole genome shotgun (WGS) entry which is preliminary data.</text>
</comment>
<evidence type="ECO:0000256" key="9">
    <source>
        <dbReference type="ARBA" id="ARBA00023125"/>
    </source>
</evidence>
<protein>
    <recommendedName>
        <fullName evidence="13">Sigma-54 factor interaction domain-containing protein</fullName>
    </recommendedName>
</protein>
<sequence length="357" mass="38593">MLGRVAPTDASVLIQGESGTGKEIVAGLIHHYSPRRPKPLIKVNCAALPEGLLESELFGYEKGAFTGAGRPKPGKLELADGGTVFLDEIGEMTPALQAKLLRVLQEREIERLGGLKARPVDIRLVAATNRNLSGMVARGEFREDLFYRLNVVNITLPPLRERTGDIPLLAEFFVQKYCRRLDKCPLLLSPEAVARLESHHWPGNVRELENVIERAVIMTAGPVIRPEHLAEGLPAATGREAGTDPPERAAGNQTPAGSAWSGGTAVFHAPGKAAGDQAPPGSGAGRDGEEPYEGAFGRGRLPTLREAVQQVERSLIGEALRRTGGNKSRTARLLDISRRALQYKMEAYGLEREGAEE</sequence>
<dbReference type="InterPro" id="IPR025662">
    <property type="entry name" value="Sigma_54_int_dom_ATP-bd_1"/>
</dbReference>
<dbReference type="PROSITE" id="PS00688">
    <property type="entry name" value="SIGMA54_INTERACT_3"/>
    <property type="match status" value="1"/>
</dbReference>
<dbReference type="CDD" id="cd00009">
    <property type="entry name" value="AAA"/>
    <property type="match status" value="1"/>
</dbReference>
<dbReference type="AlphaFoldDB" id="A0A1B7LCZ2"/>
<keyword evidence="3" id="KW-0678">Repressor</keyword>